<sequence length="59" mass="6442">MMSSFARIDKSRSGGGCFFACGIVYLLITNPYFGSAYCRKGNLVECSDFLYNNKGIVVG</sequence>
<evidence type="ECO:0000313" key="2">
    <source>
        <dbReference type="Proteomes" id="UP000195985"/>
    </source>
</evidence>
<reference evidence="2" key="1">
    <citation type="submission" date="2016-04" db="EMBL/GenBank/DDBJ databases">
        <authorList>
            <person name="Strepis N."/>
        </authorList>
    </citation>
    <scope>NUCLEOTIDE SEQUENCE [LARGE SCALE GENOMIC DNA]</scope>
</reference>
<keyword evidence="2" id="KW-1185">Reference proteome</keyword>
<protein>
    <submittedName>
        <fullName evidence="1">Uncharacterized protein</fullName>
    </submittedName>
</protein>
<dbReference type="AlphaFoldDB" id="A0A1W1II15"/>
<organism evidence="1 2">
    <name type="scientific">Trichococcus pasteurii</name>
    <dbReference type="NCBI Taxonomy" id="43064"/>
    <lineage>
        <taxon>Bacteria</taxon>
        <taxon>Bacillati</taxon>
        <taxon>Bacillota</taxon>
        <taxon>Bacilli</taxon>
        <taxon>Lactobacillales</taxon>
        <taxon>Carnobacteriaceae</taxon>
        <taxon>Trichococcus</taxon>
    </lineage>
</organism>
<name>A0A1W1II15_9LACT</name>
<proteinExistence type="predicted"/>
<dbReference type="Proteomes" id="UP000195985">
    <property type="component" value="Unassembled WGS sequence"/>
</dbReference>
<accession>A0A1W1II15</accession>
<evidence type="ECO:0000313" key="1">
    <source>
        <dbReference type="EMBL" id="SLM52644.1"/>
    </source>
</evidence>
<dbReference type="EMBL" id="FWEY01000008">
    <property type="protein sequence ID" value="SLM52644.1"/>
    <property type="molecule type" value="Genomic_DNA"/>
</dbReference>
<dbReference type="STRING" id="43064.SAMN04488086_10988"/>
<gene>
    <name evidence="1" type="ORF">TPAS_2338</name>
</gene>